<feature type="compositionally biased region" description="Basic residues" evidence="1">
    <location>
        <begin position="487"/>
        <end position="502"/>
    </location>
</feature>
<gene>
    <name evidence="2" type="ORF">BDV95DRAFT_568246</name>
</gene>
<organism evidence="2 3">
    <name type="scientific">Massariosphaeria phaeospora</name>
    <dbReference type="NCBI Taxonomy" id="100035"/>
    <lineage>
        <taxon>Eukaryota</taxon>
        <taxon>Fungi</taxon>
        <taxon>Dikarya</taxon>
        <taxon>Ascomycota</taxon>
        <taxon>Pezizomycotina</taxon>
        <taxon>Dothideomycetes</taxon>
        <taxon>Pleosporomycetidae</taxon>
        <taxon>Pleosporales</taxon>
        <taxon>Pleosporales incertae sedis</taxon>
        <taxon>Massariosphaeria</taxon>
    </lineage>
</organism>
<evidence type="ECO:0000313" key="3">
    <source>
        <dbReference type="Proteomes" id="UP000481861"/>
    </source>
</evidence>
<feature type="region of interest" description="Disordered" evidence="1">
    <location>
        <begin position="1"/>
        <end position="88"/>
    </location>
</feature>
<dbReference type="AlphaFoldDB" id="A0A7C8I9U1"/>
<name>A0A7C8I9U1_9PLEO</name>
<dbReference type="Proteomes" id="UP000481861">
    <property type="component" value="Unassembled WGS sequence"/>
</dbReference>
<keyword evidence="3" id="KW-1185">Reference proteome</keyword>
<protein>
    <submittedName>
        <fullName evidence="2">Uncharacterized protein</fullName>
    </submittedName>
</protein>
<feature type="compositionally biased region" description="Low complexity" evidence="1">
    <location>
        <begin position="437"/>
        <end position="446"/>
    </location>
</feature>
<dbReference type="OrthoDB" id="3794856at2759"/>
<dbReference type="EMBL" id="JAADJZ010000008">
    <property type="protein sequence ID" value="KAF2872886.1"/>
    <property type="molecule type" value="Genomic_DNA"/>
</dbReference>
<comment type="caution">
    <text evidence="2">The sequence shown here is derived from an EMBL/GenBank/DDBJ whole genome shotgun (WGS) entry which is preliminary data.</text>
</comment>
<accession>A0A7C8I9U1</accession>
<evidence type="ECO:0000313" key="2">
    <source>
        <dbReference type="EMBL" id="KAF2872886.1"/>
    </source>
</evidence>
<feature type="region of interest" description="Disordered" evidence="1">
    <location>
        <begin position="423"/>
        <end position="502"/>
    </location>
</feature>
<sequence length="502" mass="53997">MTRADLQENLGDQRQSTLLPVGAEQGLDRGHQRQQPTQRRAQQPQDTGVPGKSKAAAKSSRSGGQRAGAVGTTPHTTQKRSRGLTAINNNPPVAGPASFQPPARNPHTGLFFSSLDDATKATDAMKKPLWTPPPNDQTIPNTDAERQICVRLLVAAMKNTSNILDSKRPKRWDHAPGDPSKFDHFYDEYSVEKTCWEIEEFAERLHKEGPNILQCHDRAFLLSVARTKALTFGERMESIIELMETVKARCDKLMKGGHVEQFVADAPGIFKTSLGNKKYNPQRAVYIRLGKTSQNAANNPTANNASTSTPQIAAAGQIGSVVAGAEEGQARPVVASTVNGIPVTLDGGEEDARSKDGQLKEFENGDHTAHNLHGDGLVSDLLASRDMMASTTNPGSVQGLVEDIGPIPGRILLRKQPILLREAQARSSPVSSPPSSAPISSTGPPSLHAPTALARPNALASGKRNRRDFEGDNDEAAAGTPSASDRPHKRRRPSKKPRGSSQ</sequence>
<feature type="compositionally biased region" description="Low complexity" evidence="1">
    <location>
        <begin position="33"/>
        <end position="69"/>
    </location>
</feature>
<proteinExistence type="predicted"/>
<evidence type="ECO:0000256" key="1">
    <source>
        <dbReference type="SAM" id="MobiDB-lite"/>
    </source>
</evidence>
<reference evidence="2 3" key="1">
    <citation type="submission" date="2020-01" db="EMBL/GenBank/DDBJ databases">
        <authorList>
            <consortium name="DOE Joint Genome Institute"/>
            <person name="Haridas S."/>
            <person name="Albert R."/>
            <person name="Binder M."/>
            <person name="Bloem J."/>
            <person name="Labutti K."/>
            <person name="Salamov A."/>
            <person name="Andreopoulos B."/>
            <person name="Baker S.E."/>
            <person name="Barry K."/>
            <person name="Bills G."/>
            <person name="Bluhm B.H."/>
            <person name="Cannon C."/>
            <person name="Castanera R."/>
            <person name="Culley D.E."/>
            <person name="Daum C."/>
            <person name="Ezra D."/>
            <person name="Gonzalez J.B."/>
            <person name="Henrissat B."/>
            <person name="Kuo A."/>
            <person name="Liang C."/>
            <person name="Lipzen A."/>
            <person name="Lutzoni F."/>
            <person name="Magnuson J."/>
            <person name="Mondo S."/>
            <person name="Nolan M."/>
            <person name="Ohm R."/>
            <person name="Pangilinan J."/>
            <person name="Park H.-J.H."/>
            <person name="Ramirez L."/>
            <person name="Alfaro M."/>
            <person name="Sun H."/>
            <person name="Tritt A."/>
            <person name="Yoshinaga Y."/>
            <person name="Zwiers L.-H.L."/>
            <person name="Turgeon B.G."/>
            <person name="Goodwin S.B."/>
            <person name="Spatafora J.W."/>
            <person name="Crous P.W."/>
            <person name="Grigoriev I.V."/>
        </authorList>
    </citation>
    <scope>NUCLEOTIDE SEQUENCE [LARGE SCALE GENOMIC DNA]</scope>
    <source>
        <strain evidence="2 3">CBS 611.86</strain>
    </source>
</reference>